<dbReference type="PANTHER" id="PTHR10192:SF5">
    <property type="entry name" value="GEPHYRIN"/>
    <property type="match status" value="1"/>
</dbReference>
<evidence type="ECO:0000313" key="10">
    <source>
        <dbReference type="Proteomes" id="UP000321723"/>
    </source>
</evidence>
<keyword evidence="5 7" id="KW-0501">Molybdenum cofactor biosynthesis</keyword>
<evidence type="ECO:0000256" key="6">
    <source>
        <dbReference type="ARBA" id="ARBA00047317"/>
    </source>
</evidence>
<evidence type="ECO:0000313" key="9">
    <source>
        <dbReference type="EMBL" id="GEL45905.1"/>
    </source>
</evidence>
<dbReference type="EC" id="2.10.1.1" evidence="7"/>
<dbReference type="NCBIfam" id="NF045515">
    <property type="entry name" value="Glp_gephyrin"/>
    <property type="match status" value="1"/>
</dbReference>
<dbReference type="Gene3D" id="3.40.980.10">
    <property type="entry name" value="MoaB/Mog-like domain"/>
    <property type="match status" value="1"/>
</dbReference>
<dbReference type="PANTHER" id="PTHR10192">
    <property type="entry name" value="MOLYBDOPTERIN BIOSYNTHESIS PROTEIN"/>
    <property type="match status" value="1"/>
</dbReference>
<evidence type="ECO:0000256" key="5">
    <source>
        <dbReference type="ARBA" id="ARBA00023150"/>
    </source>
</evidence>
<dbReference type="Pfam" id="PF00994">
    <property type="entry name" value="MoCF_biosynth"/>
    <property type="match status" value="1"/>
</dbReference>
<evidence type="ECO:0000256" key="7">
    <source>
        <dbReference type="RuleBase" id="RU365090"/>
    </source>
</evidence>
<evidence type="ECO:0000256" key="3">
    <source>
        <dbReference type="ARBA" id="ARBA00010763"/>
    </source>
</evidence>
<dbReference type="InterPro" id="IPR005111">
    <property type="entry name" value="MoeA_C_domain_IV"/>
</dbReference>
<dbReference type="InterPro" id="IPR036425">
    <property type="entry name" value="MoaB/Mog-like_dom_sf"/>
</dbReference>
<comment type="function">
    <text evidence="1 7">Catalyzes the insertion of molybdate into adenylated molybdopterin with the concomitant release of AMP.</text>
</comment>
<dbReference type="Gene3D" id="3.90.105.10">
    <property type="entry name" value="Molybdopterin biosynthesis moea protein, domain 2"/>
    <property type="match status" value="1"/>
</dbReference>
<dbReference type="GO" id="GO:0046872">
    <property type="term" value="F:metal ion binding"/>
    <property type="evidence" value="ECO:0007669"/>
    <property type="project" value="UniProtKB-UniRule"/>
</dbReference>
<dbReference type="InterPro" id="IPR036688">
    <property type="entry name" value="MoeA_C_domain_IV_sf"/>
</dbReference>
<feature type="domain" description="MoaB/Mog" evidence="8">
    <location>
        <begin position="198"/>
        <end position="336"/>
    </location>
</feature>
<dbReference type="Pfam" id="PF03454">
    <property type="entry name" value="MoeA_C"/>
    <property type="match status" value="1"/>
</dbReference>
<dbReference type="InterPro" id="IPR038987">
    <property type="entry name" value="MoeA-like"/>
</dbReference>
<dbReference type="InterPro" id="IPR005110">
    <property type="entry name" value="MoeA_linker/N"/>
</dbReference>
<sequence length="427" mass="42925">MARPGYRRAVSRSLPVAARTVEEHRAAVLSGVVAGPVEERAVPDALGLVLAEDVASAVDLPAFDNSAMDGYALHADDLHADDPAAAVPVTLRVVDDVPAGGVPRAALVAGTASRVMTGAPVPEGTGAVVPVEQTDAGTERVRVDVLPRPAAHVRRRGEDVRTGAVVLTAGTVVTPAVVGLLSGVGRAAVRVHRPPRVVVLSTGAELIPAGQPLGPAQIHDANGPMLAAAVRRAGGVAVTAPVVADRPGALLAALEPHLGDADLVLTSAGVSEGAYDVVKADLAGAGVTFVRVAMQPGKPQGHGVLGPRGVPVVTLPGNPASAFVSFHVFVRPLLRRLLGLPDGPGPVVRAALAEPLTSPAGRRQLLRARLEPAAAGGTPTVRLVGGPGSHLLGALALSDALAVVPEDVTALPAGALVDVLLTEGDPR</sequence>
<comment type="caution">
    <text evidence="9">The sequence shown here is derived from an EMBL/GenBank/DDBJ whole genome shotgun (WGS) entry which is preliminary data.</text>
</comment>
<proteinExistence type="inferred from homology"/>
<keyword evidence="4 7" id="KW-0500">Molybdenum</keyword>
<dbReference type="Pfam" id="PF03453">
    <property type="entry name" value="MoeA_N"/>
    <property type="match status" value="1"/>
</dbReference>
<dbReference type="GO" id="GO:0006777">
    <property type="term" value="P:Mo-molybdopterin cofactor biosynthetic process"/>
    <property type="evidence" value="ECO:0007669"/>
    <property type="project" value="UniProtKB-UniRule"/>
</dbReference>
<reference evidence="9 10" key="1">
    <citation type="submission" date="2019-07" db="EMBL/GenBank/DDBJ databases">
        <title>Whole genome shotgun sequence of Cellulomonas hominis NBRC 16055.</title>
        <authorList>
            <person name="Hosoyama A."/>
            <person name="Uohara A."/>
            <person name="Ohji S."/>
            <person name="Ichikawa N."/>
        </authorList>
    </citation>
    <scope>NUCLEOTIDE SEQUENCE [LARGE SCALE GENOMIC DNA]</scope>
    <source>
        <strain evidence="9 10">NBRC 16055</strain>
    </source>
</reference>
<dbReference type="SUPFAM" id="SSF63867">
    <property type="entry name" value="MoeA C-terminal domain-like"/>
    <property type="match status" value="1"/>
</dbReference>
<evidence type="ECO:0000259" key="8">
    <source>
        <dbReference type="SMART" id="SM00852"/>
    </source>
</evidence>
<dbReference type="InterPro" id="IPR001453">
    <property type="entry name" value="MoaB/Mog_dom"/>
</dbReference>
<comment type="pathway">
    <text evidence="2 7">Cofactor biosynthesis; molybdopterin biosynthesis.</text>
</comment>
<keyword evidence="7 9" id="KW-0808">Transferase</keyword>
<dbReference type="SUPFAM" id="SSF53218">
    <property type="entry name" value="Molybdenum cofactor biosynthesis proteins"/>
    <property type="match status" value="1"/>
</dbReference>
<gene>
    <name evidence="9" type="ORF">CHO01_10210</name>
</gene>
<dbReference type="EMBL" id="BJVQ01000008">
    <property type="protein sequence ID" value="GEL45905.1"/>
    <property type="molecule type" value="Genomic_DNA"/>
</dbReference>
<dbReference type="InterPro" id="IPR036135">
    <property type="entry name" value="MoeA_linker/N_sf"/>
</dbReference>
<keyword evidence="7" id="KW-0460">Magnesium</keyword>
<protein>
    <recommendedName>
        <fullName evidence="7">Molybdopterin molybdenumtransferase</fullName>
        <ecNumber evidence="7">2.10.1.1</ecNumber>
    </recommendedName>
</protein>
<dbReference type="Gene3D" id="2.170.190.11">
    <property type="entry name" value="Molybdopterin biosynthesis moea protein, domain 3"/>
    <property type="match status" value="1"/>
</dbReference>
<evidence type="ECO:0000256" key="2">
    <source>
        <dbReference type="ARBA" id="ARBA00005046"/>
    </source>
</evidence>
<accession>A0A511F9J6</accession>
<dbReference type="SUPFAM" id="SSF63882">
    <property type="entry name" value="MoeA N-terminal region -like"/>
    <property type="match status" value="1"/>
</dbReference>
<dbReference type="Proteomes" id="UP000321723">
    <property type="component" value="Unassembled WGS sequence"/>
</dbReference>
<dbReference type="GO" id="GO:0005829">
    <property type="term" value="C:cytosol"/>
    <property type="evidence" value="ECO:0007669"/>
    <property type="project" value="TreeGrafter"/>
</dbReference>
<keyword evidence="10" id="KW-1185">Reference proteome</keyword>
<name>A0A511F9J6_9CELL</name>
<organism evidence="9 10">
    <name type="scientific">Cellulomonas hominis</name>
    <dbReference type="NCBI Taxonomy" id="156981"/>
    <lineage>
        <taxon>Bacteria</taxon>
        <taxon>Bacillati</taxon>
        <taxon>Actinomycetota</taxon>
        <taxon>Actinomycetes</taxon>
        <taxon>Micrococcales</taxon>
        <taxon>Cellulomonadaceae</taxon>
        <taxon>Cellulomonas</taxon>
    </lineage>
</organism>
<comment type="cofactor">
    <cofactor evidence="7">
        <name>Mg(2+)</name>
        <dbReference type="ChEBI" id="CHEBI:18420"/>
    </cofactor>
</comment>
<dbReference type="Gene3D" id="2.40.340.10">
    <property type="entry name" value="MoeA, C-terminal, domain IV"/>
    <property type="match status" value="1"/>
</dbReference>
<evidence type="ECO:0000256" key="4">
    <source>
        <dbReference type="ARBA" id="ARBA00022505"/>
    </source>
</evidence>
<keyword evidence="7" id="KW-0479">Metal-binding</keyword>
<dbReference type="AlphaFoldDB" id="A0A511F9J6"/>
<dbReference type="GO" id="GO:0061599">
    <property type="term" value="F:molybdopterin molybdotransferase activity"/>
    <property type="evidence" value="ECO:0007669"/>
    <property type="project" value="UniProtKB-UniRule"/>
</dbReference>
<evidence type="ECO:0000256" key="1">
    <source>
        <dbReference type="ARBA" id="ARBA00002901"/>
    </source>
</evidence>
<dbReference type="SMART" id="SM00852">
    <property type="entry name" value="MoCF_biosynth"/>
    <property type="match status" value="1"/>
</dbReference>
<dbReference type="UniPathway" id="UPA00344"/>
<dbReference type="CDD" id="cd00887">
    <property type="entry name" value="MoeA"/>
    <property type="match status" value="1"/>
</dbReference>
<comment type="similarity">
    <text evidence="3 7">Belongs to the MoeA family.</text>
</comment>
<comment type="catalytic activity">
    <reaction evidence="6">
        <text>adenylyl-molybdopterin + molybdate = Mo-molybdopterin + AMP + H(+)</text>
        <dbReference type="Rhea" id="RHEA:35047"/>
        <dbReference type="ChEBI" id="CHEBI:15378"/>
        <dbReference type="ChEBI" id="CHEBI:36264"/>
        <dbReference type="ChEBI" id="CHEBI:62727"/>
        <dbReference type="ChEBI" id="CHEBI:71302"/>
        <dbReference type="ChEBI" id="CHEBI:456215"/>
        <dbReference type="EC" id="2.10.1.1"/>
    </reaction>
</comment>